<gene>
    <name evidence="1" type="ORF">DQL93_01765</name>
</gene>
<accession>A0A061C6F2</accession>
<reference evidence="1" key="1">
    <citation type="submission" date="2018-07" db="EMBL/GenBank/DDBJ databases">
        <authorList>
            <person name="Somerville V."/>
        </authorList>
    </citation>
    <scope>NUCLEOTIDE SEQUENCE</scope>
    <source>
        <strain evidence="1">NWC_2_2</strain>
    </source>
</reference>
<dbReference type="EMBL" id="CP031023">
    <property type="protein sequence ID" value="AZA15494.1"/>
    <property type="molecule type" value="Genomic_DNA"/>
</dbReference>
<organism evidence="1">
    <name type="scientific">Lactobacillus delbrueckii subsp. lactis</name>
    <dbReference type="NCBI Taxonomy" id="29397"/>
    <lineage>
        <taxon>Bacteria</taxon>
        <taxon>Bacillati</taxon>
        <taxon>Bacillota</taxon>
        <taxon>Bacilli</taxon>
        <taxon>Lactobacillales</taxon>
        <taxon>Lactobacillaceae</taxon>
        <taxon>Lactobacillus</taxon>
    </lineage>
</organism>
<name>A0A061C6F2_LACDL</name>
<dbReference type="AlphaFoldDB" id="A0A061C6F2"/>
<sequence length="355" mass="38788">MKLVELHTKADQLSGSYYLGYLVYQSADAATLISLDDDANAGGVLVINNQDILTSVDESPSLAYCQHLIDEGKSTDPFALMPLNQELLKTPLTSLSAASQAALEKDLVVNITLTSGIVYTGIIALAGPTEIQLKQIGDDYELDPLCLVIPLSAISSLELNAPLNKLWKKYQAVKEQFAGQNPYGLVELYLDWLDDARFGSCLLGLVLDQSDQFLLFESLNDYGQLESICLVNREDVVHESVNSAAIDFSSFLVAYNQKNEIFDPGHLGKLAQSLDHVPTAREVIEKAGKQLVSVDDYELAGENLGYVTAVDEAGFTIEDPESGQEVSHLFENVCALDLASTELEKMREFLAAQNQ</sequence>
<evidence type="ECO:0000313" key="1">
    <source>
        <dbReference type="EMBL" id="AZA15494.1"/>
    </source>
</evidence>
<protein>
    <submittedName>
        <fullName evidence="1">Uncharacterized protein</fullName>
    </submittedName>
</protein>
<proteinExistence type="predicted"/>
<dbReference type="RefSeq" id="WP_035161630.1">
    <property type="nucleotide sequence ID" value="NZ_CP046131.1"/>
</dbReference>